<organism evidence="2 3">
    <name type="scientific">Microcystis viridis Mv_BB_P_19951000_S68D</name>
    <dbReference type="NCBI Taxonomy" id="2486270"/>
    <lineage>
        <taxon>Bacteria</taxon>
        <taxon>Bacillati</taxon>
        <taxon>Cyanobacteriota</taxon>
        <taxon>Cyanophyceae</taxon>
        <taxon>Oscillatoriophycideae</taxon>
        <taxon>Chroococcales</taxon>
        <taxon>Microcystaceae</taxon>
        <taxon>Microcystis</taxon>
    </lineage>
</organism>
<evidence type="ECO:0000313" key="2">
    <source>
        <dbReference type="EMBL" id="TRU79210.1"/>
    </source>
</evidence>
<accession>A0A552I6U9</accession>
<feature type="transmembrane region" description="Helical" evidence="1">
    <location>
        <begin position="7"/>
        <end position="29"/>
    </location>
</feature>
<sequence length="129" mass="14228">MRCREDSVTLFTFFSLFTFIPYFFSFLFFPASRRVDFVGANCVRPPAIIGPPVFWGFGAILGLFGPPRCAPTGFGVIWAPAMRPYGFWGYLGPRDAPLRVLGLFGPPRCAPTGFGVIWAHQKAKTPASS</sequence>
<proteinExistence type="predicted"/>
<keyword evidence="1" id="KW-0472">Membrane</keyword>
<evidence type="ECO:0000256" key="1">
    <source>
        <dbReference type="SAM" id="Phobius"/>
    </source>
</evidence>
<evidence type="ECO:0000313" key="3">
    <source>
        <dbReference type="Proteomes" id="UP000320674"/>
    </source>
</evidence>
<keyword evidence="1" id="KW-1133">Transmembrane helix</keyword>
<reference evidence="2 3" key="1">
    <citation type="submission" date="2019-01" db="EMBL/GenBank/DDBJ databases">
        <title>Coherence of Microcystis species and biogeography revealed through population genomics.</title>
        <authorList>
            <person name="Perez-Carrascal O.M."/>
            <person name="Terrat Y."/>
            <person name="Giani A."/>
            <person name="Fortin N."/>
            <person name="Tromas N."/>
            <person name="Shapiro B.J."/>
        </authorList>
    </citation>
    <scope>NUCLEOTIDE SEQUENCE [LARGE SCALE GENOMIC DNA]</scope>
    <source>
        <strain evidence="2">Mv_BB_P_19951000_S68D</strain>
    </source>
</reference>
<dbReference type="Proteomes" id="UP000320674">
    <property type="component" value="Unassembled WGS sequence"/>
</dbReference>
<protein>
    <submittedName>
        <fullName evidence="2">Uncharacterized protein</fullName>
    </submittedName>
</protein>
<comment type="caution">
    <text evidence="2">The sequence shown here is derived from an EMBL/GenBank/DDBJ whole genome shotgun (WGS) entry which is preliminary data.</text>
</comment>
<gene>
    <name evidence="2" type="ORF">EWV77_03085</name>
</gene>
<name>A0A552I6U9_MICVR</name>
<dbReference type="AlphaFoldDB" id="A0A552I6U9"/>
<keyword evidence="1" id="KW-0812">Transmembrane</keyword>
<dbReference type="EMBL" id="SFAZ01000049">
    <property type="protein sequence ID" value="TRU79210.1"/>
    <property type="molecule type" value="Genomic_DNA"/>
</dbReference>